<reference evidence="1 2" key="1">
    <citation type="submission" date="2020-08" db="EMBL/GenBank/DDBJ databases">
        <title>Genomic Encyclopedia of Type Strains, Phase IV (KMG-IV): sequencing the most valuable type-strain genomes for metagenomic binning, comparative biology and taxonomic classification.</title>
        <authorList>
            <person name="Goeker M."/>
        </authorList>
    </citation>
    <scope>NUCLEOTIDE SEQUENCE [LARGE SCALE GENOMIC DNA]</scope>
    <source>
        <strain evidence="1 2">DSM 4491</strain>
    </source>
</reference>
<name>A0A841QFK8_9PROT</name>
<sequence>MTTISQSEAARRAGVSRPAIKKAIDTGKIISQNGQVNTASFDEWLRLRMEVQPDPQPEVQPVAGDDATTCQPDTVSFLSAGMMSRAEATRVREVYKAQTAKLEYDQKAGRVVEVELIARAVGAEYARVRTSLLAIPAEHAPALARCKTPAEVRERLETLINRVLEALTLDGPDGTNSLSERP</sequence>
<dbReference type="Proteomes" id="UP000578000">
    <property type="component" value="Unassembled WGS sequence"/>
</dbReference>
<organism evidence="1 2">
    <name type="scientific">Acetobacter lovaniensis</name>
    <dbReference type="NCBI Taxonomy" id="104100"/>
    <lineage>
        <taxon>Bacteria</taxon>
        <taxon>Pseudomonadati</taxon>
        <taxon>Pseudomonadota</taxon>
        <taxon>Alphaproteobacteria</taxon>
        <taxon>Acetobacterales</taxon>
        <taxon>Acetobacteraceae</taxon>
        <taxon>Acetobacter</taxon>
    </lineage>
</organism>
<keyword evidence="2" id="KW-1185">Reference proteome</keyword>
<dbReference type="AlphaFoldDB" id="A0A841QFK8"/>
<dbReference type="EMBL" id="JACHIE010000005">
    <property type="protein sequence ID" value="MBB6456973.1"/>
    <property type="molecule type" value="Genomic_DNA"/>
</dbReference>
<evidence type="ECO:0000313" key="1">
    <source>
        <dbReference type="EMBL" id="MBB6456973.1"/>
    </source>
</evidence>
<protein>
    <submittedName>
        <fullName evidence="1">Uncharacterized protein</fullName>
    </submittedName>
</protein>
<accession>A0A841QFK8</accession>
<evidence type="ECO:0000313" key="2">
    <source>
        <dbReference type="Proteomes" id="UP000578000"/>
    </source>
</evidence>
<dbReference type="RefSeq" id="WP_166112881.1">
    <property type="nucleotide sequence ID" value="NZ_BAABDB010000040.1"/>
</dbReference>
<proteinExistence type="predicted"/>
<gene>
    <name evidence="1" type="ORF">HNR55_001556</name>
</gene>
<comment type="caution">
    <text evidence="1">The sequence shown here is derived from an EMBL/GenBank/DDBJ whole genome shotgun (WGS) entry which is preliminary data.</text>
</comment>